<evidence type="ECO:0000256" key="2">
    <source>
        <dbReference type="ARBA" id="ARBA00022649"/>
    </source>
</evidence>
<dbReference type="GO" id="GO:0016787">
    <property type="term" value="F:hydrolase activity"/>
    <property type="evidence" value="ECO:0007669"/>
    <property type="project" value="UniProtKB-KW"/>
</dbReference>
<gene>
    <name evidence="8" type="ORF">COV09_00845</name>
</gene>
<dbReference type="InterPro" id="IPR012933">
    <property type="entry name" value="HicA_mRNA_interferase"/>
</dbReference>
<comment type="caution">
    <text evidence="8">The sequence shown here is derived from an EMBL/GenBank/DDBJ whole genome shotgun (WGS) entry which is preliminary data.</text>
</comment>
<keyword evidence="7" id="KW-0346">Stress response</keyword>
<evidence type="ECO:0000256" key="1">
    <source>
        <dbReference type="ARBA" id="ARBA00006620"/>
    </source>
</evidence>
<evidence type="ECO:0000256" key="5">
    <source>
        <dbReference type="ARBA" id="ARBA00022801"/>
    </source>
</evidence>
<evidence type="ECO:0000313" key="9">
    <source>
        <dbReference type="Proteomes" id="UP000230906"/>
    </source>
</evidence>
<dbReference type="Pfam" id="PF07927">
    <property type="entry name" value="HicA_toxin"/>
    <property type="match status" value="1"/>
</dbReference>
<evidence type="ECO:0000313" key="8">
    <source>
        <dbReference type="EMBL" id="PIR45527.1"/>
    </source>
</evidence>
<organism evidence="8 9">
    <name type="scientific">Candidatus Vogelbacteria bacterium CG10_big_fil_rev_8_21_14_0_10_50_13</name>
    <dbReference type="NCBI Taxonomy" id="1975044"/>
    <lineage>
        <taxon>Bacteria</taxon>
        <taxon>Candidatus Vogeliibacteriota</taxon>
    </lineage>
</organism>
<dbReference type="GO" id="GO:0003729">
    <property type="term" value="F:mRNA binding"/>
    <property type="evidence" value="ECO:0007669"/>
    <property type="project" value="InterPro"/>
</dbReference>
<evidence type="ECO:0000256" key="4">
    <source>
        <dbReference type="ARBA" id="ARBA00022759"/>
    </source>
</evidence>
<dbReference type="InterPro" id="IPR038570">
    <property type="entry name" value="HicA_sf"/>
</dbReference>
<dbReference type="Proteomes" id="UP000230906">
    <property type="component" value="Unassembled WGS sequence"/>
</dbReference>
<dbReference type="EMBL" id="PCYJ01000015">
    <property type="protein sequence ID" value="PIR45527.1"/>
    <property type="molecule type" value="Genomic_DNA"/>
</dbReference>
<reference evidence="8 9" key="1">
    <citation type="submission" date="2017-09" db="EMBL/GenBank/DDBJ databases">
        <title>Depth-based differentiation of microbial function through sediment-hosted aquifers and enrichment of novel symbionts in the deep terrestrial subsurface.</title>
        <authorList>
            <person name="Probst A.J."/>
            <person name="Ladd B."/>
            <person name="Jarett J.K."/>
            <person name="Geller-Mcgrath D.E."/>
            <person name="Sieber C.M."/>
            <person name="Emerson J.B."/>
            <person name="Anantharaman K."/>
            <person name="Thomas B.C."/>
            <person name="Malmstrom R."/>
            <person name="Stieglmeier M."/>
            <person name="Klingl A."/>
            <person name="Woyke T."/>
            <person name="Ryan C.M."/>
            <person name="Banfield J.F."/>
        </authorList>
    </citation>
    <scope>NUCLEOTIDE SEQUENCE [LARGE SCALE GENOMIC DNA]</scope>
    <source>
        <strain evidence="8">CG10_big_fil_rev_8_21_14_0_10_50_13</strain>
    </source>
</reference>
<keyword evidence="5" id="KW-0378">Hydrolase</keyword>
<dbReference type="GO" id="GO:0004519">
    <property type="term" value="F:endonuclease activity"/>
    <property type="evidence" value="ECO:0007669"/>
    <property type="project" value="UniProtKB-KW"/>
</dbReference>
<keyword evidence="6" id="KW-0694">RNA-binding</keyword>
<protein>
    <recommendedName>
        <fullName evidence="10">Type II toxin-antitoxin system HicA family toxin</fullName>
    </recommendedName>
</protein>
<name>A0A2H0RGD4_9BACT</name>
<sequence>MPNRLNNWAYRDVESFLKDNGFRLNHIRGSHYYFVGHIDGKHRQVCVPYHSRNAFKPRTLKGVILQSGIKKEKWLD</sequence>
<proteinExistence type="inferred from homology"/>
<accession>A0A2H0RGD4</accession>
<evidence type="ECO:0000256" key="7">
    <source>
        <dbReference type="ARBA" id="ARBA00023016"/>
    </source>
</evidence>
<evidence type="ECO:0000256" key="3">
    <source>
        <dbReference type="ARBA" id="ARBA00022722"/>
    </source>
</evidence>
<dbReference type="SUPFAM" id="SSF54786">
    <property type="entry name" value="YcfA/nrd intein domain"/>
    <property type="match status" value="1"/>
</dbReference>
<keyword evidence="2" id="KW-1277">Toxin-antitoxin system</keyword>
<dbReference type="AlphaFoldDB" id="A0A2H0RGD4"/>
<evidence type="ECO:0008006" key="10">
    <source>
        <dbReference type="Google" id="ProtNLM"/>
    </source>
</evidence>
<comment type="similarity">
    <text evidence="1">Belongs to the HicA mRNA interferase family.</text>
</comment>
<dbReference type="Gene3D" id="3.30.920.30">
    <property type="entry name" value="Hypothetical protein"/>
    <property type="match status" value="1"/>
</dbReference>
<evidence type="ECO:0000256" key="6">
    <source>
        <dbReference type="ARBA" id="ARBA00022884"/>
    </source>
</evidence>
<keyword evidence="4" id="KW-0255">Endonuclease</keyword>
<keyword evidence="3" id="KW-0540">Nuclease</keyword>